<dbReference type="InterPro" id="IPR053142">
    <property type="entry name" value="PchR_regulatory_protein"/>
</dbReference>
<proteinExistence type="predicted"/>
<name>A0A0M2R1W9_9PROT</name>
<evidence type="ECO:0000259" key="4">
    <source>
        <dbReference type="PROSITE" id="PS01124"/>
    </source>
</evidence>
<comment type="caution">
    <text evidence="5">The sequence shown here is derived from an EMBL/GenBank/DDBJ whole genome shotgun (WGS) entry which is preliminary data.</text>
</comment>
<dbReference type="EMBL" id="LANI01000029">
    <property type="protein sequence ID" value="KKJ75641.1"/>
    <property type="molecule type" value="Genomic_DNA"/>
</dbReference>
<organism evidence="5 6">
    <name type="scientific">Kiloniella litopenaei</name>
    <dbReference type="NCBI Taxonomy" id="1549748"/>
    <lineage>
        <taxon>Bacteria</taxon>
        <taxon>Pseudomonadati</taxon>
        <taxon>Pseudomonadota</taxon>
        <taxon>Alphaproteobacteria</taxon>
        <taxon>Rhodospirillales</taxon>
        <taxon>Kiloniellaceae</taxon>
        <taxon>Kiloniella</taxon>
    </lineage>
</organism>
<dbReference type="Pfam" id="PF12833">
    <property type="entry name" value="HTH_18"/>
    <property type="match status" value="1"/>
</dbReference>
<protein>
    <recommendedName>
        <fullName evidence="4">HTH araC/xylS-type domain-containing protein</fullName>
    </recommendedName>
</protein>
<evidence type="ECO:0000313" key="5">
    <source>
        <dbReference type="EMBL" id="KKJ75641.1"/>
    </source>
</evidence>
<dbReference type="AlphaFoldDB" id="A0A0M2R1W9"/>
<keyword evidence="6" id="KW-1185">Reference proteome</keyword>
<keyword evidence="1" id="KW-0805">Transcription regulation</keyword>
<evidence type="ECO:0000256" key="1">
    <source>
        <dbReference type="ARBA" id="ARBA00023015"/>
    </source>
</evidence>
<dbReference type="PROSITE" id="PS00041">
    <property type="entry name" value="HTH_ARAC_FAMILY_1"/>
    <property type="match status" value="1"/>
</dbReference>
<reference evidence="5 6" key="1">
    <citation type="submission" date="2015-03" db="EMBL/GenBank/DDBJ databases">
        <title>Genome sequence of Kiloniella sp. P1-1, isolated from the gut microflora of Pacific white shrimp, Penaeus vannamei.</title>
        <authorList>
            <person name="Shao Z."/>
            <person name="Wang L."/>
            <person name="Li X."/>
        </authorList>
    </citation>
    <scope>NUCLEOTIDE SEQUENCE [LARGE SCALE GENOMIC DNA]</scope>
    <source>
        <strain evidence="5 6">P1-1</strain>
    </source>
</reference>
<dbReference type="InterPro" id="IPR009057">
    <property type="entry name" value="Homeodomain-like_sf"/>
</dbReference>
<evidence type="ECO:0000313" key="6">
    <source>
        <dbReference type="Proteomes" id="UP000034491"/>
    </source>
</evidence>
<keyword evidence="3" id="KW-0804">Transcription</keyword>
<dbReference type="SMART" id="SM00342">
    <property type="entry name" value="HTH_ARAC"/>
    <property type="match status" value="1"/>
</dbReference>
<dbReference type="PANTHER" id="PTHR47893">
    <property type="entry name" value="REGULATORY PROTEIN PCHR"/>
    <property type="match status" value="1"/>
</dbReference>
<dbReference type="PANTHER" id="PTHR47893:SF1">
    <property type="entry name" value="REGULATORY PROTEIN PCHR"/>
    <property type="match status" value="1"/>
</dbReference>
<sequence length="310" mass="34408">MAAPTTATSPRQDKTPINDRTILKGNISNNRYSSSLQVHATDTIEVHNHHAEAMVGPSLKICLITHGRIEGTLGDASYCLDANNGPKGYIWALSQPTLWTRQMRKGTKVSKVIISADFNWIETYIDQDIESSSRIQEFLHGKLDIRKWKPSKRAIALAGKLITPQTSSPIIKKLQAESHALEILAEALKSILSSQSISSDVKEDTPQEHKARIVREYIEDNVHEGLNLDTISTVLAMSKSSLQKSFKIAYGMTVMDYVRERRLVTARDAIEQDNITISQAAFLAGYNSAANFSTAFKRVFGFSPSDLTTE</sequence>
<dbReference type="SUPFAM" id="SSF46689">
    <property type="entry name" value="Homeodomain-like"/>
    <property type="match status" value="2"/>
</dbReference>
<dbReference type="PROSITE" id="PS01124">
    <property type="entry name" value="HTH_ARAC_FAMILY_2"/>
    <property type="match status" value="1"/>
</dbReference>
<dbReference type="GO" id="GO:0043565">
    <property type="term" value="F:sequence-specific DNA binding"/>
    <property type="evidence" value="ECO:0007669"/>
    <property type="project" value="InterPro"/>
</dbReference>
<gene>
    <name evidence="5" type="ORF">WH95_17470</name>
</gene>
<accession>A0A0M2R1W9</accession>
<keyword evidence="2" id="KW-0238">DNA-binding</keyword>
<dbReference type="InterPro" id="IPR018062">
    <property type="entry name" value="HTH_AraC-typ_CS"/>
</dbReference>
<dbReference type="STRING" id="1549748.WH95_17470"/>
<evidence type="ECO:0000256" key="2">
    <source>
        <dbReference type="ARBA" id="ARBA00023125"/>
    </source>
</evidence>
<dbReference type="GO" id="GO:0003700">
    <property type="term" value="F:DNA-binding transcription factor activity"/>
    <property type="evidence" value="ECO:0007669"/>
    <property type="project" value="InterPro"/>
</dbReference>
<dbReference type="InterPro" id="IPR018060">
    <property type="entry name" value="HTH_AraC"/>
</dbReference>
<dbReference type="Gene3D" id="1.10.10.60">
    <property type="entry name" value="Homeodomain-like"/>
    <property type="match status" value="2"/>
</dbReference>
<evidence type="ECO:0000256" key="3">
    <source>
        <dbReference type="ARBA" id="ARBA00023163"/>
    </source>
</evidence>
<dbReference type="Proteomes" id="UP000034491">
    <property type="component" value="Unassembled WGS sequence"/>
</dbReference>
<feature type="domain" description="HTH araC/xylS-type" evidence="4">
    <location>
        <begin position="212"/>
        <end position="310"/>
    </location>
</feature>